<accession>A0A3M8K5E7</accession>
<reference evidence="1 2" key="1">
    <citation type="submission" date="2018-02" db="EMBL/GenBank/DDBJ databases">
        <title>Corynebacterium alimpuense sp. nov., a marine obligate actinomycete isolated from sediments of Valparaiso bay, Chile.</title>
        <authorList>
            <person name="Claverias F."/>
            <person name="Gonzales-Siles L."/>
            <person name="Salva-Serra F."/>
            <person name="Inganaes E."/>
            <person name="Molin K."/>
            <person name="Cumsille A."/>
            <person name="Undabarrena A."/>
            <person name="Couve E."/>
            <person name="Moore E.R.B."/>
            <person name="Gomila M."/>
            <person name="Camara B."/>
        </authorList>
    </citation>
    <scope>NUCLEOTIDE SEQUENCE [LARGE SCALE GENOMIC DNA]</scope>
    <source>
        <strain evidence="1 2">CCUG 69366</strain>
    </source>
</reference>
<dbReference type="AlphaFoldDB" id="A0A3M8K5E7"/>
<dbReference type="Proteomes" id="UP000266975">
    <property type="component" value="Unassembled WGS sequence"/>
</dbReference>
<proteinExistence type="predicted"/>
<protein>
    <submittedName>
        <fullName evidence="1">Uncharacterized protein</fullName>
    </submittedName>
</protein>
<keyword evidence="2" id="KW-1185">Reference proteome</keyword>
<organism evidence="1 2">
    <name type="scientific">Corynebacterium alimapuense</name>
    <dbReference type="NCBI Taxonomy" id="1576874"/>
    <lineage>
        <taxon>Bacteria</taxon>
        <taxon>Bacillati</taxon>
        <taxon>Actinomycetota</taxon>
        <taxon>Actinomycetes</taxon>
        <taxon>Mycobacteriales</taxon>
        <taxon>Corynebacteriaceae</taxon>
        <taxon>Corynebacterium</taxon>
    </lineage>
</organism>
<evidence type="ECO:0000313" key="1">
    <source>
        <dbReference type="EMBL" id="RNE48431.1"/>
    </source>
</evidence>
<sequence>MLFYTGKRLFQGKSEARYLGAGVIGGVWDTGETSSRYRLLRCETLQTIRFPAEVPLKDADNLYFESRADHLEHVGLYFSSGVRKISVEDYRRILHCAIDLDPMLEGLS</sequence>
<evidence type="ECO:0000313" key="2">
    <source>
        <dbReference type="Proteomes" id="UP000266975"/>
    </source>
</evidence>
<name>A0A3M8K5E7_9CORY</name>
<comment type="caution">
    <text evidence="1">The sequence shown here is derived from an EMBL/GenBank/DDBJ whole genome shotgun (WGS) entry which is preliminary data.</text>
</comment>
<dbReference type="EMBL" id="PTJO01000005">
    <property type="protein sequence ID" value="RNE48431.1"/>
    <property type="molecule type" value="Genomic_DNA"/>
</dbReference>
<gene>
    <name evidence="1" type="ORF">C5L39_07935</name>
</gene>